<protein>
    <recommendedName>
        <fullName evidence="4">V-type ATPase subunit</fullName>
    </recommendedName>
</protein>
<keyword evidence="3" id="KW-1185">Reference proteome</keyword>
<comment type="caution">
    <text evidence="2">The sequence shown here is derived from an EMBL/GenBank/DDBJ whole genome shotgun (WGS) entry which is preliminary data.</text>
</comment>
<sequence>MGAGWVAGVTRARALRTRCLGADGVRSVAGSRTLDDALRYLAATAYRHDVAPGAALAEAQRAVSATLLWHLRVLAGWQPATGADAVRALAAGFEVSNTWHHLRSLSAEPSRRAGPDPRQQGSGRLHPPPYHLGALGLAWPRLVRTRTPSELRTALATSAWGDPGGDSPAAVASGMRVSAAVRLASTVPDAVRWATARLALLFAREVFVVGRRMPDVSARRTARLLGPRAVAAASYAEFRQELPVTARWLLGDVDEAADLWRAEARWWEAVERDGRELLRRSRFGPQPVVGAVALLSADAWRTRGALELAARGGGPGDWPVEVLDAPG</sequence>
<evidence type="ECO:0000256" key="1">
    <source>
        <dbReference type="SAM" id="MobiDB-lite"/>
    </source>
</evidence>
<dbReference type="RefSeq" id="WP_387892784.1">
    <property type="nucleotide sequence ID" value="NZ_JBIAWJ010000035.1"/>
</dbReference>
<feature type="region of interest" description="Disordered" evidence="1">
    <location>
        <begin position="104"/>
        <end position="127"/>
    </location>
</feature>
<gene>
    <name evidence="2" type="ORF">ACFY1D_38595</name>
</gene>
<organism evidence="2 3">
    <name type="scientific">Streptomyces bluensis</name>
    <dbReference type="NCBI Taxonomy" id="33897"/>
    <lineage>
        <taxon>Bacteria</taxon>
        <taxon>Bacillati</taxon>
        <taxon>Actinomycetota</taxon>
        <taxon>Actinomycetes</taxon>
        <taxon>Kitasatosporales</taxon>
        <taxon>Streptomycetaceae</taxon>
        <taxon>Streptomyces</taxon>
    </lineage>
</organism>
<evidence type="ECO:0000313" key="2">
    <source>
        <dbReference type="EMBL" id="MFF4527282.1"/>
    </source>
</evidence>
<dbReference type="EMBL" id="JBIAWJ010000035">
    <property type="protein sequence ID" value="MFF4527282.1"/>
    <property type="molecule type" value="Genomic_DNA"/>
</dbReference>
<evidence type="ECO:0000313" key="3">
    <source>
        <dbReference type="Proteomes" id="UP001602058"/>
    </source>
</evidence>
<evidence type="ECO:0008006" key="4">
    <source>
        <dbReference type="Google" id="ProtNLM"/>
    </source>
</evidence>
<proteinExistence type="predicted"/>
<dbReference type="InterPro" id="IPR036079">
    <property type="entry name" value="ATPase_csu/dsu_sf"/>
</dbReference>
<accession>A0ABW6UVV5</accession>
<reference evidence="2 3" key="1">
    <citation type="submission" date="2024-10" db="EMBL/GenBank/DDBJ databases">
        <title>The Natural Products Discovery Center: Release of the First 8490 Sequenced Strains for Exploring Actinobacteria Biosynthetic Diversity.</title>
        <authorList>
            <person name="Kalkreuter E."/>
            <person name="Kautsar S.A."/>
            <person name="Yang D."/>
            <person name="Bader C.D."/>
            <person name="Teijaro C.N."/>
            <person name="Fluegel L."/>
            <person name="Davis C.M."/>
            <person name="Simpson J.R."/>
            <person name="Lauterbach L."/>
            <person name="Steele A.D."/>
            <person name="Gui C."/>
            <person name="Meng S."/>
            <person name="Li G."/>
            <person name="Viehrig K."/>
            <person name="Ye F."/>
            <person name="Su P."/>
            <person name="Kiefer A.F."/>
            <person name="Nichols A."/>
            <person name="Cepeda A.J."/>
            <person name="Yan W."/>
            <person name="Fan B."/>
            <person name="Jiang Y."/>
            <person name="Adhikari A."/>
            <person name="Zheng C.-J."/>
            <person name="Schuster L."/>
            <person name="Cowan T.M."/>
            <person name="Smanski M.J."/>
            <person name="Chevrette M.G."/>
            <person name="De Carvalho L.P.S."/>
            <person name="Shen B."/>
        </authorList>
    </citation>
    <scope>NUCLEOTIDE SEQUENCE [LARGE SCALE GENOMIC DNA]</scope>
    <source>
        <strain evidence="2 3">NPDC001390</strain>
    </source>
</reference>
<dbReference type="SUPFAM" id="SSF103486">
    <property type="entry name" value="V-type ATP synthase subunit C"/>
    <property type="match status" value="1"/>
</dbReference>
<name>A0ABW6UVV5_9ACTN</name>
<dbReference type="Proteomes" id="UP001602058">
    <property type="component" value="Unassembled WGS sequence"/>
</dbReference>